<dbReference type="Proteomes" id="UP000624709">
    <property type="component" value="Unassembled WGS sequence"/>
</dbReference>
<comment type="caution">
    <text evidence="2">The sequence shown here is derived from an EMBL/GenBank/DDBJ whole genome shotgun (WGS) entry which is preliminary data.</text>
</comment>
<organism evidence="2 3">
    <name type="scientific">Actinoplanes palleronii</name>
    <dbReference type="NCBI Taxonomy" id="113570"/>
    <lineage>
        <taxon>Bacteria</taxon>
        <taxon>Bacillati</taxon>
        <taxon>Actinomycetota</taxon>
        <taxon>Actinomycetes</taxon>
        <taxon>Micromonosporales</taxon>
        <taxon>Micromonosporaceae</taxon>
        <taxon>Actinoplanes</taxon>
    </lineage>
</organism>
<proteinExistence type="predicted"/>
<evidence type="ECO:0000259" key="1">
    <source>
        <dbReference type="Pfam" id="PF21725"/>
    </source>
</evidence>
<dbReference type="RefSeq" id="WP_344574148.1">
    <property type="nucleotide sequence ID" value="NZ_BAAATY010000020.1"/>
</dbReference>
<accession>A0ABQ4BFA3</accession>
<evidence type="ECO:0000313" key="3">
    <source>
        <dbReference type="Proteomes" id="UP000624709"/>
    </source>
</evidence>
<dbReference type="InterPro" id="IPR049082">
    <property type="entry name" value="T7SS_signal"/>
</dbReference>
<feature type="domain" description="Putative T7SS secretion signal" evidence="1">
    <location>
        <begin position="3"/>
        <end position="124"/>
    </location>
</feature>
<evidence type="ECO:0000313" key="2">
    <source>
        <dbReference type="EMBL" id="GIE68950.1"/>
    </source>
</evidence>
<reference evidence="2 3" key="1">
    <citation type="submission" date="2021-01" db="EMBL/GenBank/DDBJ databases">
        <title>Whole genome shotgun sequence of Actinoplanes palleronii NBRC 14916.</title>
        <authorList>
            <person name="Komaki H."/>
            <person name="Tamura T."/>
        </authorList>
    </citation>
    <scope>NUCLEOTIDE SEQUENCE [LARGE SCALE GENOMIC DNA]</scope>
    <source>
        <strain evidence="2 3">NBRC 14916</strain>
    </source>
</reference>
<sequence>MAELGETQSATDLVPGAPVTILADVGSLRVRAVSAESVGNGLIDIDTGAWTGRSGDTFREKFSYEPNKWFDAANSLRTAADALSTYADVLEWAQKQAGEAIRLWEEAEGRTSQAKQEYDQAVAQAAPGQD</sequence>
<protein>
    <recommendedName>
        <fullName evidence="1">Putative T7SS secretion signal domain-containing protein</fullName>
    </recommendedName>
</protein>
<name>A0ABQ4BFA3_9ACTN</name>
<dbReference type="Pfam" id="PF21725">
    <property type="entry name" value="T7SS_signal"/>
    <property type="match status" value="1"/>
</dbReference>
<dbReference type="EMBL" id="BOMS01000076">
    <property type="protein sequence ID" value="GIE68950.1"/>
    <property type="molecule type" value="Genomic_DNA"/>
</dbReference>
<gene>
    <name evidence="2" type="ORF">Apa02nite_050580</name>
</gene>
<keyword evidence="3" id="KW-1185">Reference proteome</keyword>